<proteinExistence type="predicted"/>
<evidence type="ECO:0000313" key="2">
    <source>
        <dbReference type="WBParaSite" id="L893_g23669.t1"/>
    </source>
</evidence>
<dbReference type="WBParaSite" id="L893_g23669.t1">
    <property type="protein sequence ID" value="L893_g23669.t1"/>
    <property type="gene ID" value="L893_g23669"/>
</dbReference>
<reference evidence="2" key="1">
    <citation type="submission" date="2016-11" db="UniProtKB">
        <authorList>
            <consortium name="WormBaseParasite"/>
        </authorList>
    </citation>
    <scope>IDENTIFICATION</scope>
</reference>
<organism evidence="1 2">
    <name type="scientific">Steinernema glaseri</name>
    <dbReference type="NCBI Taxonomy" id="37863"/>
    <lineage>
        <taxon>Eukaryota</taxon>
        <taxon>Metazoa</taxon>
        <taxon>Ecdysozoa</taxon>
        <taxon>Nematoda</taxon>
        <taxon>Chromadorea</taxon>
        <taxon>Rhabditida</taxon>
        <taxon>Tylenchina</taxon>
        <taxon>Panagrolaimomorpha</taxon>
        <taxon>Strongyloidoidea</taxon>
        <taxon>Steinernematidae</taxon>
        <taxon>Steinernema</taxon>
    </lineage>
</organism>
<dbReference type="Proteomes" id="UP000095287">
    <property type="component" value="Unplaced"/>
</dbReference>
<protein>
    <submittedName>
        <fullName evidence="2">F-box domain-containing protein</fullName>
    </submittedName>
</protein>
<dbReference type="AlphaFoldDB" id="A0A1I7Z7E2"/>
<evidence type="ECO:0000313" key="1">
    <source>
        <dbReference type="Proteomes" id="UP000095287"/>
    </source>
</evidence>
<sequence>MDALPWKFVDSVVELFGRKTLDELAQEVRHPLWKDVVDLHHNNRMYYIVKFRKEEGDIKPGKRVRAALHRGVHLDINYIQNLLDLWKSSGNLNFDLCSSEGIVDKDGLLALMSKGRETWRHDRHQSFFQHETEKSVAILSSQSYPISCYTCECDRSEKCLLKERYPKYH</sequence>
<accession>A0A1I7Z7E2</accession>
<name>A0A1I7Z7E2_9BILA</name>
<keyword evidence="1" id="KW-1185">Reference proteome</keyword>